<reference evidence="4" key="1">
    <citation type="submission" date="2016-06" db="UniProtKB">
        <authorList>
            <consortium name="WormBaseParasite"/>
        </authorList>
    </citation>
    <scope>IDENTIFICATION</scope>
</reference>
<evidence type="ECO:0000256" key="1">
    <source>
        <dbReference type="SAM" id="MobiDB-lite"/>
    </source>
</evidence>
<dbReference type="Proteomes" id="UP000275846">
    <property type="component" value="Unassembled WGS sequence"/>
</dbReference>
<accession>A0A183T781</accession>
<feature type="region of interest" description="Disordered" evidence="1">
    <location>
        <begin position="1"/>
        <end position="82"/>
    </location>
</feature>
<feature type="compositionally biased region" description="Low complexity" evidence="1">
    <location>
        <begin position="63"/>
        <end position="74"/>
    </location>
</feature>
<evidence type="ECO:0000313" key="3">
    <source>
        <dbReference type="Proteomes" id="UP000275846"/>
    </source>
</evidence>
<organism evidence="4">
    <name type="scientific">Schistocephalus solidus</name>
    <name type="common">Tapeworm</name>
    <dbReference type="NCBI Taxonomy" id="70667"/>
    <lineage>
        <taxon>Eukaryota</taxon>
        <taxon>Metazoa</taxon>
        <taxon>Spiralia</taxon>
        <taxon>Lophotrochozoa</taxon>
        <taxon>Platyhelminthes</taxon>
        <taxon>Cestoda</taxon>
        <taxon>Eucestoda</taxon>
        <taxon>Diphyllobothriidea</taxon>
        <taxon>Diphyllobothriidae</taxon>
        <taxon>Schistocephalus</taxon>
    </lineage>
</organism>
<name>A0A183T781_SCHSO</name>
<evidence type="ECO:0000313" key="4">
    <source>
        <dbReference type="WBParaSite" id="SSLN_0001279001-mRNA-1"/>
    </source>
</evidence>
<keyword evidence="3" id="KW-1185">Reference proteome</keyword>
<reference evidence="2 3" key="2">
    <citation type="submission" date="2018-11" db="EMBL/GenBank/DDBJ databases">
        <authorList>
            <consortium name="Pathogen Informatics"/>
        </authorList>
    </citation>
    <scope>NUCLEOTIDE SEQUENCE [LARGE SCALE GENOMIC DNA]</scope>
    <source>
        <strain evidence="2 3">NST_G2</strain>
    </source>
</reference>
<evidence type="ECO:0000313" key="2">
    <source>
        <dbReference type="EMBL" id="VDL98716.1"/>
    </source>
</evidence>
<dbReference type="AlphaFoldDB" id="A0A183T781"/>
<gene>
    <name evidence="2" type="ORF">SSLN_LOCUS12331</name>
</gene>
<dbReference type="EMBL" id="UYSU01037186">
    <property type="protein sequence ID" value="VDL98716.1"/>
    <property type="molecule type" value="Genomic_DNA"/>
</dbReference>
<dbReference type="WBParaSite" id="SSLN_0001279001-mRNA-1">
    <property type="protein sequence ID" value="SSLN_0001279001-mRNA-1"/>
    <property type="gene ID" value="SSLN_0001279001"/>
</dbReference>
<protein>
    <submittedName>
        <fullName evidence="2 4">Uncharacterized protein</fullName>
    </submittedName>
</protein>
<proteinExistence type="predicted"/>
<sequence length="114" mass="12392">MHQQFDSTKYPPTNVPNTYPASNRTIMTNPTNAEKRSDAPPPSMSDNIMPPATPASITRMINTGTTSPTLTTEETTSDYPPPATYNITLIPAMGTLSNLPSFPSHIHLTHRPGQ</sequence>
<feature type="compositionally biased region" description="Polar residues" evidence="1">
    <location>
        <begin position="1"/>
        <end position="32"/>
    </location>
</feature>